<proteinExistence type="predicted"/>
<protein>
    <submittedName>
        <fullName evidence="2">Uncharacterized protein</fullName>
    </submittedName>
</protein>
<gene>
    <name evidence="2" type="ORF">DKG75_13810</name>
</gene>
<reference evidence="3" key="1">
    <citation type="submission" date="2018-05" db="EMBL/GenBank/DDBJ databases">
        <title>Zavarzinia sp. HR-AS.</title>
        <authorList>
            <person name="Lee Y."/>
            <person name="Jeon C.O."/>
        </authorList>
    </citation>
    <scope>NUCLEOTIDE SEQUENCE [LARGE SCALE GENOMIC DNA]</scope>
    <source>
        <strain evidence="3">DSM 1231</strain>
    </source>
</reference>
<dbReference type="Proteomes" id="UP000246077">
    <property type="component" value="Unassembled WGS sequence"/>
</dbReference>
<keyword evidence="3" id="KW-1185">Reference proteome</keyword>
<keyword evidence="1" id="KW-0812">Transmembrane</keyword>
<evidence type="ECO:0000313" key="2">
    <source>
        <dbReference type="EMBL" id="PWR21058.1"/>
    </source>
</evidence>
<keyword evidence="1" id="KW-0472">Membrane</keyword>
<evidence type="ECO:0000313" key="3">
    <source>
        <dbReference type="Proteomes" id="UP000246077"/>
    </source>
</evidence>
<comment type="caution">
    <text evidence="2">The sequence shown here is derived from an EMBL/GenBank/DDBJ whole genome shotgun (WGS) entry which is preliminary data.</text>
</comment>
<accession>A0A317E1U6</accession>
<dbReference type="RefSeq" id="WP_109921702.1">
    <property type="nucleotide sequence ID" value="NZ_QGLF01000003.1"/>
</dbReference>
<organism evidence="2 3">
    <name type="scientific">Zavarzinia compransoris</name>
    <dbReference type="NCBI Taxonomy" id="1264899"/>
    <lineage>
        <taxon>Bacteria</taxon>
        <taxon>Pseudomonadati</taxon>
        <taxon>Pseudomonadota</taxon>
        <taxon>Alphaproteobacteria</taxon>
        <taxon>Rhodospirillales</taxon>
        <taxon>Zavarziniaceae</taxon>
        <taxon>Zavarzinia</taxon>
    </lineage>
</organism>
<feature type="transmembrane region" description="Helical" evidence="1">
    <location>
        <begin position="70"/>
        <end position="91"/>
    </location>
</feature>
<dbReference type="AlphaFoldDB" id="A0A317E1U6"/>
<evidence type="ECO:0000256" key="1">
    <source>
        <dbReference type="SAM" id="Phobius"/>
    </source>
</evidence>
<dbReference type="EMBL" id="QGLF01000003">
    <property type="protein sequence ID" value="PWR21058.1"/>
    <property type="molecule type" value="Genomic_DNA"/>
</dbReference>
<keyword evidence="1" id="KW-1133">Transmembrane helix</keyword>
<name>A0A317E1U6_9PROT</name>
<sequence>MVGRLLGWLLVGLALMCFGADAMAMLERGTFGLLGLGELWAALDANSLTAVGDAIAGHTLPELWNPGLTTVLRVPGLLLFGVLGVLLLVLFRKRERRDRLFAS</sequence>